<keyword evidence="2" id="KW-1185">Reference proteome</keyword>
<protein>
    <submittedName>
        <fullName evidence="3">Fibrinogen-binding protein-like</fullName>
    </submittedName>
</protein>
<evidence type="ECO:0000313" key="3">
    <source>
        <dbReference type="RefSeq" id="XP_034245009.1"/>
    </source>
</evidence>
<reference evidence="3" key="1">
    <citation type="submission" date="2025-08" db="UniProtKB">
        <authorList>
            <consortium name="RefSeq"/>
        </authorList>
    </citation>
    <scope>IDENTIFICATION</scope>
    <source>
        <tissue evidence="3">Total insect</tissue>
    </source>
</reference>
<accession>A0A6P8ZQ04</accession>
<evidence type="ECO:0000313" key="2">
    <source>
        <dbReference type="Proteomes" id="UP000515158"/>
    </source>
</evidence>
<feature type="compositionally biased region" description="Acidic residues" evidence="1">
    <location>
        <begin position="76"/>
        <end position="96"/>
    </location>
</feature>
<feature type="compositionally biased region" description="Basic and acidic residues" evidence="1">
    <location>
        <begin position="182"/>
        <end position="199"/>
    </location>
</feature>
<dbReference type="AlphaFoldDB" id="A0A6P8ZQ04"/>
<feature type="compositionally biased region" description="Low complexity" evidence="1">
    <location>
        <begin position="290"/>
        <end position="308"/>
    </location>
</feature>
<feature type="region of interest" description="Disordered" evidence="1">
    <location>
        <begin position="1"/>
        <end position="323"/>
    </location>
</feature>
<feature type="compositionally biased region" description="Acidic residues" evidence="1">
    <location>
        <begin position="200"/>
        <end position="212"/>
    </location>
</feature>
<dbReference type="Proteomes" id="UP000515158">
    <property type="component" value="Unplaced"/>
</dbReference>
<name>A0A6P8ZQ04_THRPL</name>
<dbReference type="GeneID" id="117647390"/>
<sequence>MGVPSKPPESPAATQWPHSPPELPARKGSPCLRSRRRCSDSVPAGGEGLVGDASRSSLDGDDFRLVFISSDSSSRDEDEPHSDDDEDDDEDDDDVGDCLSTSSGGAGPALDDCDWDYFEPSVAARDESPLSTPTPIAMTPVARRQRARAFLDGSPSSSDCSSSGSSVAEDNDNGVVLVTFRQIKDDAKQADDASDKVDAADDASDDAAEDDGGSERSSSEETAGAAERPGHEEAEDEKSSCASTSSDEDTNVELDSVDSVEDDDDSDDEAVSRTYRLRDGATLTQELDDSSSSRSSSSASDALDACSAPRHDEEDSDSAPFRV</sequence>
<feature type="compositionally biased region" description="Pro residues" evidence="1">
    <location>
        <begin position="1"/>
        <end position="10"/>
    </location>
</feature>
<dbReference type="InParanoid" id="A0A6P8ZQ04"/>
<dbReference type="KEGG" id="tpal:117647390"/>
<feature type="compositionally biased region" description="Acidic residues" evidence="1">
    <location>
        <begin position="246"/>
        <end position="269"/>
    </location>
</feature>
<feature type="compositionally biased region" description="Low complexity" evidence="1">
    <location>
        <begin position="152"/>
        <end position="166"/>
    </location>
</feature>
<dbReference type="RefSeq" id="XP_034245009.1">
    <property type="nucleotide sequence ID" value="XM_034389118.1"/>
</dbReference>
<organism evidence="3">
    <name type="scientific">Thrips palmi</name>
    <name type="common">Melon thrips</name>
    <dbReference type="NCBI Taxonomy" id="161013"/>
    <lineage>
        <taxon>Eukaryota</taxon>
        <taxon>Metazoa</taxon>
        <taxon>Ecdysozoa</taxon>
        <taxon>Arthropoda</taxon>
        <taxon>Hexapoda</taxon>
        <taxon>Insecta</taxon>
        <taxon>Pterygota</taxon>
        <taxon>Neoptera</taxon>
        <taxon>Paraneoptera</taxon>
        <taxon>Thysanoptera</taxon>
        <taxon>Terebrantia</taxon>
        <taxon>Thripoidea</taxon>
        <taxon>Thripidae</taxon>
        <taxon>Thrips</taxon>
    </lineage>
</organism>
<evidence type="ECO:0000256" key="1">
    <source>
        <dbReference type="SAM" id="MobiDB-lite"/>
    </source>
</evidence>
<gene>
    <name evidence="3" type="primary">LOC117647390</name>
</gene>
<proteinExistence type="predicted"/>